<feature type="compositionally biased region" description="Polar residues" evidence="1">
    <location>
        <begin position="32"/>
        <end position="49"/>
    </location>
</feature>
<dbReference type="RefSeq" id="XP_009545692.1">
    <property type="nucleotide sequence ID" value="XM_009547397.1"/>
</dbReference>
<name>W4KCI0_HETIT</name>
<gene>
    <name evidence="2" type="ORF">HETIRDRAFT_109131</name>
</gene>
<feature type="region of interest" description="Disordered" evidence="1">
    <location>
        <begin position="97"/>
        <end position="118"/>
    </location>
</feature>
<dbReference type="EMBL" id="KI925457">
    <property type="protein sequence ID" value="ETW83444.1"/>
    <property type="molecule type" value="Genomic_DNA"/>
</dbReference>
<dbReference type="Proteomes" id="UP000030671">
    <property type="component" value="Unassembled WGS sequence"/>
</dbReference>
<sequence>MSNYPPNWPHSGYGVPNNARSDPNGPPDPYRFNTTGTRQQGQSYDLIPSGQQQYYSVDQSPAYLPNQAYNQQPPSSTTSWPQAHGYQQYNETQSSIPVTPMLNSDQSSDYRRPSVSHSDAYDYQRAQSFTGEYSGHNQSNVSAPRIYTAPYPNQLRYKAYTLVRKTLEALSAIAIFKAIRLDISSNIQVKDFLNLISALPAYSNSSTQGTRYYDNSQWNYGRPKPPVSGPKPPVTTSKPSSPEVSFTAPMIPNIGPGVTGAHYYDNTLQMHHGLPTSSATSLKPSVTSLKAPIITPALPTTNPVRPDGGGSPKCRKPDCSSLAAFDFATGEQVKT</sequence>
<keyword evidence="3" id="KW-1185">Reference proteome</keyword>
<organism evidence="2 3">
    <name type="scientific">Heterobasidion irregulare (strain TC 32-1)</name>
    <dbReference type="NCBI Taxonomy" id="747525"/>
    <lineage>
        <taxon>Eukaryota</taxon>
        <taxon>Fungi</taxon>
        <taxon>Dikarya</taxon>
        <taxon>Basidiomycota</taxon>
        <taxon>Agaricomycotina</taxon>
        <taxon>Agaricomycetes</taxon>
        <taxon>Russulales</taxon>
        <taxon>Bondarzewiaceae</taxon>
        <taxon>Heterobasidion</taxon>
        <taxon>Heterobasidion annosum species complex</taxon>
    </lineage>
</organism>
<evidence type="ECO:0000313" key="3">
    <source>
        <dbReference type="Proteomes" id="UP000030671"/>
    </source>
</evidence>
<feature type="region of interest" description="Disordered" evidence="1">
    <location>
        <begin position="297"/>
        <end position="316"/>
    </location>
</feature>
<feature type="compositionally biased region" description="Low complexity" evidence="1">
    <location>
        <begin position="234"/>
        <end position="245"/>
    </location>
</feature>
<feature type="region of interest" description="Disordered" evidence="1">
    <location>
        <begin position="1"/>
        <end position="49"/>
    </location>
</feature>
<evidence type="ECO:0000313" key="2">
    <source>
        <dbReference type="EMBL" id="ETW83444.1"/>
    </source>
</evidence>
<accession>W4KCI0</accession>
<feature type="compositionally biased region" description="Pro residues" evidence="1">
    <location>
        <begin position="223"/>
        <end position="233"/>
    </location>
</feature>
<proteinExistence type="predicted"/>
<dbReference type="KEGG" id="hir:HETIRDRAFT_109131"/>
<reference evidence="2 3" key="1">
    <citation type="journal article" date="2012" name="New Phytol.">
        <title>Insight into trade-off between wood decay and parasitism from the genome of a fungal forest pathogen.</title>
        <authorList>
            <person name="Olson A."/>
            <person name="Aerts A."/>
            <person name="Asiegbu F."/>
            <person name="Belbahri L."/>
            <person name="Bouzid O."/>
            <person name="Broberg A."/>
            <person name="Canback B."/>
            <person name="Coutinho P.M."/>
            <person name="Cullen D."/>
            <person name="Dalman K."/>
            <person name="Deflorio G."/>
            <person name="van Diepen L.T."/>
            <person name="Dunand C."/>
            <person name="Duplessis S."/>
            <person name="Durling M."/>
            <person name="Gonthier P."/>
            <person name="Grimwood J."/>
            <person name="Fossdal C.G."/>
            <person name="Hansson D."/>
            <person name="Henrissat B."/>
            <person name="Hietala A."/>
            <person name="Himmelstrand K."/>
            <person name="Hoffmeister D."/>
            <person name="Hogberg N."/>
            <person name="James T.Y."/>
            <person name="Karlsson M."/>
            <person name="Kohler A."/>
            <person name="Kues U."/>
            <person name="Lee Y.H."/>
            <person name="Lin Y.C."/>
            <person name="Lind M."/>
            <person name="Lindquist E."/>
            <person name="Lombard V."/>
            <person name="Lucas S."/>
            <person name="Lunden K."/>
            <person name="Morin E."/>
            <person name="Murat C."/>
            <person name="Park J."/>
            <person name="Raffaello T."/>
            <person name="Rouze P."/>
            <person name="Salamov A."/>
            <person name="Schmutz J."/>
            <person name="Solheim H."/>
            <person name="Stahlberg J."/>
            <person name="Velez H."/>
            <person name="de Vries R.P."/>
            <person name="Wiebenga A."/>
            <person name="Woodward S."/>
            <person name="Yakovlev I."/>
            <person name="Garbelotto M."/>
            <person name="Martin F."/>
            <person name="Grigoriev I.V."/>
            <person name="Stenlid J."/>
        </authorList>
    </citation>
    <scope>NUCLEOTIDE SEQUENCE [LARGE SCALE GENOMIC DNA]</scope>
    <source>
        <strain evidence="2 3">TC 32-1</strain>
    </source>
</reference>
<dbReference type="HOGENOM" id="CLU_829139_0_0_1"/>
<feature type="compositionally biased region" description="Polar residues" evidence="1">
    <location>
        <begin position="97"/>
        <end position="107"/>
    </location>
</feature>
<evidence type="ECO:0000256" key="1">
    <source>
        <dbReference type="SAM" id="MobiDB-lite"/>
    </source>
</evidence>
<dbReference type="GeneID" id="20666415"/>
<protein>
    <submittedName>
        <fullName evidence="2">Uncharacterized protein</fullName>
    </submittedName>
</protein>
<dbReference type="AlphaFoldDB" id="W4KCI0"/>
<feature type="region of interest" description="Disordered" evidence="1">
    <location>
        <begin position="213"/>
        <end position="248"/>
    </location>
</feature>
<dbReference type="InParanoid" id="W4KCI0"/>